<evidence type="ECO:0000313" key="2">
    <source>
        <dbReference type="EMBL" id="KOF90416.1"/>
    </source>
</evidence>
<dbReference type="EMBL" id="KQ417771">
    <property type="protein sequence ID" value="KOF90416.1"/>
    <property type="molecule type" value="Genomic_DNA"/>
</dbReference>
<protein>
    <submittedName>
        <fullName evidence="2">Uncharacterized protein</fullName>
    </submittedName>
</protein>
<keyword evidence="1" id="KW-0812">Transmembrane</keyword>
<feature type="non-terminal residue" evidence="2">
    <location>
        <position position="85"/>
    </location>
</feature>
<gene>
    <name evidence="2" type="ORF">OCBIM_22011262mg</name>
</gene>
<name>A0A0L8HMF3_OCTBM</name>
<keyword evidence="1" id="KW-1133">Transmembrane helix</keyword>
<dbReference type="AlphaFoldDB" id="A0A0L8HMF3"/>
<proteinExistence type="predicted"/>
<feature type="transmembrane region" description="Helical" evidence="1">
    <location>
        <begin position="26"/>
        <end position="45"/>
    </location>
</feature>
<evidence type="ECO:0000256" key="1">
    <source>
        <dbReference type="SAM" id="Phobius"/>
    </source>
</evidence>
<sequence>MSVCIHICIYKHTHTHTYIHTNIHTYIHLCTCVYVWYKACCFVLMRNKRCFIRRITVHVILLYCSKIHSYPCHHLCVYYIYICVF</sequence>
<organism evidence="2">
    <name type="scientific">Octopus bimaculoides</name>
    <name type="common">California two-spotted octopus</name>
    <dbReference type="NCBI Taxonomy" id="37653"/>
    <lineage>
        <taxon>Eukaryota</taxon>
        <taxon>Metazoa</taxon>
        <taxon>Spiralia</taxon>
        <taxon>Lophotrochozoa</taxon>
        <taxon>Mollusca</taxon>
        <taxon>Cephalopoda</taxon>
        <taxon>Coleoidea</taxon>
        <taxon>Octopodiformes</taxon>
        <taxon>Octopoda</taxon>
        <taxon>Incirrata</taxon>
        <taxon>Octopodidae</taxon>
        <taxon>Octopus</taxon>
    </lineage>
</organism>
<keyword evidence="1" id="KW-0472">Membrane</keyword>
<accession>A0A0L8HMF3</accession>
<reference evidence="2" key="1">
    <citation type="submission" date="2015-07" db="EMBL/GenBank/DDBJ databases">
        <title>MeaNS - Measles Nucleotide Surveillance Program.</title>
        <authorList>
            <person name="Tran T."/>
            <person name="Druce J."/>
        </authorList>
    </citation>
    <scope>NUCLEOTIDE SEQUENCE</scope>
    <source>
        <strain evidence="2">UCB-OBI-ISO-001</strain>
        <tissue evidence="2">Gonad</tissue>
    </source>
</reference>